<evidence type="ECO:0000313" key="2">
    <source>
        <dbReference type="Proteomes" id="UP000532936"/>
    </source>
</evidence>
<accession>A0A7W6EZR9</accession>
<reference evidence="1 2" key="1">
    <citation type="submission" date="2020-08" db="EMBL/GenBank/DDBJ databases">
        <title>Genomic Encyclopedia of Type Strains, Phase IV (KMG-IV): sequencing the most valuable type-strain genomes for metagenomic binning, comparative biology and taxonomic classification.</title>
        <authorList>
            <person name="Goeker M."/>
        </authorList>
    </citation>
    <scope>NUCLEOTIDE SEQUENCE [LARGE SCALE GENOMIC DNA]</scope>
    <source>
        <strain evidence="1 2">DSM 14878</strain>
    </source>
</reference>
<comment type="caution">
    <text evidence="1">The sequence shown here is derived from an EMBL/GenBank/DDBJ whole genome shotgun (WGS) entry which is preliminary data.</text>
</comment>
<sequence length="76" mass="8405">MAAQHTDFALHLAEVRPGLWNWRVLGDDGEAAVTGDTTTKETAYQQGELFRRYLCRFSAERGASGRSARLGPAPLR</sequence>
<dbReference type="AlphaFoldDB" id="A0A7W6EZR9"/>
<proteinExistence type="predicted"/>
<evidence type="ECO:0000313" key="1">
    <source>
        <dbReference type="EMBL" id="MBB3872230.1"/>
    </source>
</evidence>
<evidence type="ECO:0008006" key="3">
    <source>
        <dbReference type="Google" id="ProtNLM"/>
    </source>
</evidence>
<protein>
    <recommendedName>
        <fullName evidence="3">DUF1508 domain-containing protein</fullName>
    </recommendedName>
</protein>
<name>A0A7W6EZR9_9CAUL</name>
<organism evidence="1 2">
    <name type="scientific">Brevundimonas mediterranea</name>
    <dbReference type="NCBI Taxonomy" id="74329"/>
    <lineage>
        <taxon>Bacteria</taxon>
        <taxon>Pseudomonadati</taxon>
        <taxon>Pseudomonadota</taxon>
        <taxon>Alphaproteobacteria</taxon>
        <taxon>Caulobacterales</taxon>
        <taxon>Caulobacteraceae</taxon>
        <taxon>Brevundimonas</taxon>
    </lineage>
</organism>
<dbReference type="Proteomes" id="UP000532936">
    <property type="component" value="Unassembled WGS sequence"/>
</dbReference>
<gene>
    <name evidence="1" type="ORF">GGR11_001744</name>
</gene>
<dbReference type="RefSeq" id="WP_183196303.1">
    <property type="nucleotide sequence ID" value="NZ_JACIDA010000001.1"/>
</dbReference>
<dbReference type="EMBL" id="JACIDA010000001">
    <property type="protein sequence ID" value="MBB3872230.1"/>
    <property type="molecule type" value="Genomic_DNA"/>
</dbReference>